<dbReference type="PANTHER" id="PTHR45909">
    <property type="entry name" value="ADP-RIBOSYLATION FACTOR-RELATED PROTEIN 1"/>
    <property type="match status" value="1"/>
</dbReference>
<name>A0ABP0FEW6_CLALP</name>
<keyword evidence="1" id="KW-0547">Nucleotide-binding</keyword>
<dbReference type="InterPro" id="IPR024156">
    <property type="entry name" value="Small_GTPase_ARF"/>
</dbReference>
<evidence type="ECO:0000256" key="3">
    <source>
        <dbReference type="ARBA" id="ARBA00037377"/>
    </source>
</evidence>
<dbReference type="InterPro" id="IPR005225">
    <property type="entry name" value="Small_GTP-bd"/>
</dbReference>
<evidence type="ECO:0000313" key="6">
    <source>
        <dbReference type="EMBL" id="CAK8676623.1"/>
    </source>
</evidence>
<comment type="caution">
    <text evidence="6">The sequence shown here is derived from an EMBL/GenBank/DDBJ whole genome shotgun (WGS) entry which is preliminary data.</text>
</comment>
<accession>A0ABP0FEW6</accession>
<evidence type="ECO:0000256" key="1">
    <source>
        <dbReference type="ARBA" id="ARBA00022741"/>
    </source>
</evidence>
<organism evidence="6 7">
    <name type="scientific">Clavelina lepadiformis</name>
    <name type="common">Light-bulb sea squirt</name>
    <name type="synonym">Ascidia lepadiformis</name>
    <dbReference type="NCBI Taxonomy" id="159417"/>
    <lineage>
        <taxon>Eukaryota</taxon>
        <taxon>Metazoa</taxon>
        <taxon>Chordata</taxon>
        <taxon>Tunicata</taxon>
        <taxon>Ascidiacea</taxon>
        <taxon>Aplousobranchia</taxon>
        <taxon>Clavelinidae</taxon>
        <taxon>Clavelina</taxon>
    </lineage>
</organism>
<dbReference type="PRINTS" id="PR00449">
    <property type="entry name" value="RASTRNSFRMNG"/>
</dbReference>
<dbReference type="SMART" id="SM00178">
    <property type="entry name" value="SAR"/>
    <property type="match status" value="1"/>
</dbReference>
<evidence type="ECO:0000313" key="7">
    <source>
        <dbReference type="Proteomes" id="UP001642483"/>
    </source>
</evidence>
<evidence type="ECO:0000256" key="2">
    <source>
        <dbReference type="ARBA" id="ARBA00023134"/>
    </source>
</evidence>
<gene>
    <name evidence="6" type="ORF">CVLEPA_LOCUS6074</name>
</gene>
<dbReference type="CDD" id="cd04160">
    <property type="entry name" value="Arfrp1"/>
    <property type="match status" value="1"/>
</dbReference>
<dbReference type="EMBL" id="CAWYQH010000035">
    <property type="protein sequence ID" value="CAK8676623.1"/>
    <property type="molecule type" value="Genomic_DNA"/>
</dbReference>
<dbReference type="InterPro" id="IPR006689">
    <property type="entry name" value="Small_GTPase_ARF/SAR"/>
</dbReference>
<dbReference type="SUPFAM" id="SSF52540">
    <property type="entry name" value="P-loop containing nucleoside triphosphate hydrolases"/>
    <property type="match status" value="1"/>
</dbReference>
<dbReference type="Gene3D" id="3.40.50.300">
    <property type="entry name" value="P-loop containing nucleotide triphosphate hydrolases"/>
    <property type="match status" value="1"/>
</dbReference>
<proteinExistence type="predicted"/>
<dbReference type="SMART" id="SM00177">
    <property type="entry name" value="ARF"/>
    <property type="match status" value="1"/>
</dbReference>
<evidence type="ECO:0000256" key="4">
    <source>
        <dbReference type="ARBA" id="ARBA00038765"/>
    </source>
</evidence>
<protein>
    <recommendedName>
        <fullName evidence="5">ADP-ribosylation factor-related protein 1</fullName>
    </recommendedName>
</protein>
<dbReference type="PANTHER" id="PTHR45909:SF1">
    <property type="entry name" value="ADP-RIBOSYLATION FACTOR-RELATED PROTEIN 1"/>
    <property type="match status" value="1"/>
</dbReference>
<sequence length="201" mass="22753">MYTLLSGLWKYTFQKDEYCILILGLDNAGKTTFLEQTKTKFTKNHKGMNLNKITTTVGLNIGKIDVGGARLMFWDLGGQEELQSLWDKYYAESHGIIYIVDSVDKERLQESKVAYDKMLQSEHLNTVPLLILANKQDISGCLSVLDIKRVFHDSSTKIGSRDCMIRPVSALTGQGVNEGIEWMVKCVQSNPYRPPRQKAIT</sequence>
<dbReference type="InterPro" id="IPR027417">
    <property type="entry name" value="P-loop_NTPase"/>
</dbReference>
<keyword evidence="2" id="KW-0342">GTP-binding</keyword>
<comment type="subunit">
    <text evidence="4">Interacts with SYS1.</text>
</comment>
<dbReference type="PROSITE" id="PS51417">
    <property type="entry name" value="ARF"/>
    <property type="match status" value="1"/>
</dbReference>
<comment type="function">
    <text evidence="3">Trans-Golgi-associated GTPase that regulates protein sorting. Controls the targeting of ARL1 and its effector to the trans-Golgi. Required for the lipidation of chylomicrons in the intestine and required for VLDL lipidation in the liver.</text>
</comment>
<reference evidence="6 7" key="1">
    <citation type="submission" date="2024-02" db="EMBL/GenBank/DDBJ databases">
        <authorList>
            <person name="Daric V."/>
            <person name="Darras S."/>
        </authorList>
    </citation>
    <scope>NUCLEOTIDE SEQUENCE [LARGE SCALE GENOMIC DNA]</scope>
</reference>
<dbReference type="NCBIfam" id="TIGR00231">
    <property type="entry name" value="small_GTP"/>
    <property type="match status" value="1"/>
</dbReference>
<dbReference type="Proteomes" id="UP001642483">
    <property type="component" value="Unassembled WGS sequence"/>
</dbReference>
<evidence type="ECO:0000256" key="5">
    <source>
        <dbReference type="ARBA" id="ARBA00039478"/>
    </source>
</evidence>
<keyword evidence="7" id="KW-1185">Reference proteome</keyword>
<dbReference type="Pfam" id="PF00025">
    <property type="entry name" value="Arf"/>
    <property type="match status" value="1"/>
</dbReference>